<feature type="transmembrane region" description="Helical" evidence="6">
    <location>
        <begin position="92"/>
        <end position="109"/>
    </location>
</feature>
<organism evidence="7 8">
    <name type="scientific">Parahalioglobus pacificus</name>
    <dbReference type="NCBI Taxonomy" id="930806"/>
    <lineage>
        <taxon>Bacteria</taxon>
        <taxon>Pseudomonadati</taxon>
        <taxon>Pseudomonadota</taxon>
        <taxon>Gammaproteobacteria</taxon>
        <taxon>Cellvibrionales</taxon>
        <taxon>Halieaceae</taxon>
        <taxon>Parahalioglobus</taxon>
    </lineage>
</organism>
<accession>A0A918XJ73</accession>
<proteinExistence type="predicted"/>
<keyword evidence="3 6" id="KW-0812">Transmembrane</keyword>
<evidence type="ECO:0000256" key="2">
    <source>
        <dbReference type="ARBA" id="ARBA00022475"/>
    </source>
</evidence>
<feature type="transmembrane region" description="Helical" evidence="6">
    <location>
        <begin position="50"/>
        <end position="72"/>
    </location>
</feature>
<evidence type="ECO:0008006" key="9">
    <source>
        <dbReference type="Google" id="ProtNLM"/>
    </source>
</evidence>
<reference evidence="7" key="1">
    <citation type="journal article" date="2014" name="Int. J. Syst. Evol. Microbiol.">
        <title>Complete genome sequence of Corynebacterium casei LMG S-19264T (=DSM 44701T), isolated from a smear-ripened cheese.</title>
        <authorList>
            <consortium name="US DOE Joint Genome Institute (JGI-PGF)"/>
            <person name="Walter F."/>
            <person name="Albersmeier A."/>
            <person name="Kalinowski J."/>
            <person name="Ruckert C."/>
        </authorList>
    </citation>
    <scope>NUCLEOTIDE SEQUENCE</scope>
    <source>
        <strain evidence="7">KCTC 23430</strain>
    </source>
</reference>
<feature type="transmembrane region" description="Helical" evidence="6">
    <location>
        <begin position="115"/>
        <end position="136"/>
    </location>
</feature>
<dbReference type="RefSeq" id="WP_189477762.1">
    <property type="nucleotide sequence ID" value="NZ_BMYM01000002.1"/>
</dbReference>
<dbReference type="AlphaFoldDB" id="A0A918XJ73"/>
<dbReference type="GO" id="GO:0005886">
    <property type="term" value="C:plasma membrane"/>
    <property type="evidence" value="ECO:0007669"/>
    <property type="project" value="UniProtKB-SubCell"/>
</dbReference>
<evidence type="ECO:0000313" key="7">
    <source>
        <dbReference type="EMBL" id="GHD34840.1"/>
    </source>
</evidence>
<keyword evidence="5 6" id="KW-0472">Membrane</keyword>
<keyword evidence="2" id="KW-1003">Cell membrane</keyword>
<evidence type="ECO:0000313" key="8">
    <source>
        <dbReference type="Proteomes" id="UP000644693"/>
    </source>
</evidence>
<evidence type="ECO:0000256" key="5">
    <source>
        <dbReference type="ARBA" id="ARBA00023136"/>
    </source>
</evidence>
<evidence type="ECO:0000256" key="1">
    <source>
        <dbReference type="ARBA" id="ARBA00004651"/>
    </source>
</evidence>
<dbReference type="Pfam" id="PF03899">
    <property type="entry name" value="ATP-synt_I"/>
    <property type="match status" value="1"/>
</dbReference>
<evidence type="ECO:0000256" key="4">
    <source>
        <dbReference type="ARBA" id="ARBA00022989"/>
    </source>
</evidence>
<dbReference type="EMBL" id="BMYM01000002">
    <property type="protein sequence ID" value="GHD34840.1"/>
    <property type="molecule type" value="Genomic_DNA"/>
</dbReference>
<reference evidence="7" key="2">
    <citation type="submission" date="2020-09" db="EMBL/GenBank/DDBJ databases">
        <authorList>
            <person name="Sun Q."/>
            <person name="Kim S."/>
        </authorList>
    </citation>
    <scope>NUCLEOTIDE SEQUENCE</scope>
    <source>
        <strain evidence="7">KCTC 23430</strain>
    </source>
</reference>
<dbReference type="InterPro" id="IPR005598">
    <property type="entry name" value="ATP_synth_I"/>
</dbReference>
<dbReference type="Proteomes" id="UP000644693">
    <property type="component" value="Unassembled WGS sequence"/>
</dbReference>
<name>A0A918XJ73_9GAMM</name>
<feature type="transmembrane region" description="Helical" evidence="6">
    <location>
        <begin position="26"/>
        <end position="44"/>
    </location>
</feature>
<evidence type="ECO:0000256" key="3">
    <source>
        <dbReference type="ARBA" id="ARBA00022692"/>
    </source>
</evidence>
<sequence length="137" mass="14545">MWHGKGSTARQPEAAASIAKPPVHRITVAQFAVLLPLGLGTWVFTNGVSALSLICGALVAIGPQAWFAAVAFRKRGACQAEEAARMGYVGGMRKFVLSAAGFAVVFALLRPIDAMAVFAGYICMLIVQIIGSWRLLR</sequence>
<protein>
    <recommendedName>
        <fullName evidence="9">ATP synthase protein I</fullName>
    </recommendedName>
</protein>
<keyword evidence="4 6" id="KW-1133">Transmembrane helix</keyword>
<comment type="caution">
    <text evidence="7">The sequence shown here is derived from an EMBL/GenBank/DDBJ whole genome shotgun (WGS) entry which is preliminary data.</text>
</comment>
<keyword evidence="8" id="KW-1185">Reference proteome</keyword>
<gene>
    <name evidence="7" type="ORF">GCM10007053_21050</name>
</gene>
<evidence type="ECO:0000256" key="6">
    <source>
        <dbReference type="SAM" id="Phobius"/>
    </source>
</evidence>
<comment type="subcellular location">
    <subcellularLocation>
        <location evidence="1">Cell membrane</location>
        <topology evidence="1">Multi-pass membrane protein</topology>
    </subcellularLocation>
</comment>